<feature type="domain" description="DUF3638" evidence="8">
    <location>
        <begin position="1996"/>
        <end position="2219"/>
    </location>
</feature>
<keyword evidence="4" id="KW-0833">Ubl conjugation pathway</keyword>
<dbReference type="InterPro" id="IPR022105">
    <property type="entry name" value="DUF3645"/>
</dbReference>
<feature type="domain" description="DUF6606" evidence="10">
    <location>
        <begin position="57"/>
        <end position="311"/>
    </location>
</feature>
<dbReference type="Proteomes" id="UP001151699">
    <property type="component" value="Chromosome C"/>
</dbReference>
<dbReference type="InterPro" id="IPR046541">
    <property type="entry name" value="DUF6606"/>
</dbReference>
<dbReference type="PANTHER" id="PTHR13367">
    <property type="entry name" value="UBIQUITIN THIOESTERASE"/>
    <property type="match status" value="1"/>
</dbReference>
<dbReference type="PANTHER" id="PTHR13367:SF33">
    <property type="entry name" value="P-LOOP CONTAINING NUCLEOSIDE TRIPHOSPHATE HYDROLASE PROTEIN"/>
    <property type="match status" value="1"/>
</dbReference>
<evidence type="ECO:0000256" key="2">
    <source>
        <dbReference type="ARBA" id="ARBA00012759"/>
    </source>
</evidence>
<keyword evidence="12" id="KW-1185">Reference proteome</keyword>
<evidence type="ECO:0000259" key="10">
    <source>
        <dbReference type="Pfam" id="PF20255"/>
    </source>
</evidence>
<feature type="non-terminal residue" evidence="11">
    <location>
        <position position="1"/>
    </location>
</feature>
<organism evidence="11 12">
    <name type="scientific">Pseudolycoriella hygida</name>
    <dbReference type="NCBI Taxonomy" id="35572"/>
    <lineage>
        <taxon>Eukaryota</taxon>
        <taxon>Metazoa</taxon>
        <taxon>Ecdysozoa</taxon>
        <taxon>Arthropoda</taxon>
        <taxon>Hexapoda</taxon>
        <taxon>Insecta</taxon>
        <taxon>Pterygota</taxon>
        <taxon>Neoptera</taxon>
        <taxon>Endopterygota</taxon>
        <taxon>Diptera</taxon>
        <taxon>Nematocera</taxon>
        <taxon>Sciaroidea</taxon>
        <taxon>Sciaridae</taxon>
        <taxon>Pseudolycoriella</taxon>
    </lineage>
</organism>
<dbReference type="OrthoDB" id="9991011at2759"/>
<dbReference type="SUPFAM" id="SSF52540">
    <property type="entry name" value="P-loop containing nucleoside triphosphate hydrolases"/>
    <property type="match status" value="1"/>
</dbReference>
<evidence type="ECO:0000256" key="1">
    <source>
        <dbReference type="ARBA" id="ARBA00000707"/>
    </source>
</evidence>
<comment type="caution">
    <text evidence="11">The sequence shown here is derived from an EMBL/GenBank/DDBJ whole genome shotgun (WGS) entry which is preliminary data.</text>
</comment>
<evidence type="ECO:0000313" key="12">
    <source>
        <dbReference type="Proteomes" id="UP001151699"/>
    </source>
</evidence>
<dbReference type="Pfam" id="PF12340">
    <property type="entry name" value="DUF3638"/>
    <property type="match status" value="1"/>
</dbReference>
<evidence type="ECO:0000256" key="7">
    <source>
        <dbReference type="SAM" id="Coils"/>
    </source>
</evidence>
<sequence>MFSKVFEVKQIMEVIEIDDDDLMELSVPIHNNDDDDLMMGIARTNQSMNLNVHKEAITHVVWPRKLPSKKSDISEHEIVLIALMTDIADHFESRLTAFSGCARLFRSMYNTRLSNHPEVVAVEINRLRDGEMFGYFVKEQNCGISVHMVPSEHNVNERPKLATVSIFPVEIPNEEMYVVKHSDFQVEFPSRSVMVENSEMLNSIEFSKQLVHLSRHRTALSGCGAYVSQWLLPMLSKSENVVLRQTTFPIISKKIRDDVLGMKQNAESFRRCSYWTFLKAILQFYLTIEFGETTGKVIYKLMLLRFMAILCNFYNTQMYTTLKVDVVSHMLAKLARRIEKVKNLLSWLDEGHPNKFDGLPDGFETIYNEVIDEVKLVIYKCREKLDRQISELQIDDESKCQLQPLLHLDFESDVTQKLPNLRKYLDSRLYPPVLNENGATLKIKSYSRHFVDSRDPLDVKVFDRLKNPVEIGIFLSDFENWILYTLFRTSDCDPVVLRSYSLAYARLATQYYKNDPLAFSRVVLTQIKILTLLEKIAIDEHKMLTKHRAGINPNIFDKLLLPHYLDFEIAHDFKKYYTKRSTLPSYPSLLEEEQVTAHSFSVRFAKKNEEMQKLLQHIHQIKSEAIKKAKEEWRNRRREVDALRAKLATLDCEYIVNSNRKREHKNTCASCKLEAKIRNIRVGTYESPLPECVDQQNAIVFELRIPIEIACLRDVLHEVLLLLNEVPKKTRIFEKWIQCSTLEEFNQSESKRVFLGTSIKGTPVGRTRTRGVHPDQPFESCMVENDRNCLFYGKIEEGTHRIPNATKNQSPSKRGSLCVEPGSPYESLQWTIIGTEHTQNQVIASQFLCPQNLTICEYKNFGSLRADGHRLQLRKLYAMLETESLSFETQSVLALITQTIWEVGPSNPLSVNWNESHEDYADPKFAAATIELIDKFINTQKSNWKHPLKLVMSSLIAVRVFEMNEDNDVADRTIQLLSKLRDIAYDWIEKVQTAIHETGTKADEEKLRQNLVEIAIAGALTFFVHFRHQYFDKIFIGSIVQSITSVRFWFEFLVTLNGNMLLRSKNQHGNSSYKFTRMFRGLIQRTAVQIEPKIREIVAHDPSDVFEFIKSQWGPSKTAILQLKLNNNHPETIIVSATINDVEHFIQIGIVTGEFLVDNLPVSRLPKLITQNPLFERVFENYLFDVHKDASGTFTTKHSYKQSYYKFHCNDGNDIIITEQKTNGDEYELIPEKHFNEEVPYLLINNYSHWWCKSKKIIEFRPIRFSDPNISSSEGVQYELDLDSRKLVHRKTQKIMLDVTSESFTKIVDQLARLESRKYIHIFMEHPKVAKVDVVRMNIKFIVDASNEQDSYDVISNEFNGMRISMEQNCGTLYGLRKGLLLESGPRERIEQKKLVIMPHGNVTARISGVHETVDIDVETDLRSPSFFIYQIDSVCQQLKASNRSYSAWFYLAYLHALTSHGMPEPFTNLTGTERAFQILQSAFAWSTAPYDKEAITTLKLIEKLAPHRSIRNNLMWTRWPDIVETHAAQDGFLFITNQLIIDSNRLNELYSKNDQTLPVTEKRLSQNAETELEMDASIREYFRNLPFFPNLRLCPTIMQHMIVIASHYVHIDKDPALVTIRTISNAHFMQKFVAPKSFKLTQFLCESSEEELQGHEKVDNEDEILTLFSMKSLRNKWLTLYNIARSAQFSREKFALLLGLLAFQNNEKNDLNAILLLQTVAENRDLFDGIDPPNVMIFHLKYRYLRYKSIERVLEQYHTPPDNRGTYNETREIRYTLAVREYIHKIVKKIENMLPCDEVHPSILQHTHPDVNLRDAVVSINRMLRRRRNVERLIEFLELIELQIHRLASFHINDASPMDWIPEKLPIKHLPKFYVDFEAKFLENLPMFEAEVLFAEQILYDPAKLAMKDWWLVYKSIVTPFNMQHLYDSGMYPRVVLNLVLPKLLSSTQNPKLKSIICAVGMQIVHQQREQRIQLYSEKPEMKAALEQELQNEPHTNWSPYEYPEWLLFEIEQDLTIRPIQIEVAKRMINPPEIGTKHSVMQLNMGEGKTAVIVPILAAILANGQQVCQVTVLKSLFATNLKELRQCLGGMLNRRIYTFPCRRDMPINKYAEKMLDIHIECRLLKGVVLTLPEYRLSFQLKIYEAPGKDEMECAAVLLEIHNWLNQNVRNILDESDAILQPKYQLIYTLGEQRSLDGGAQRWTTIQAILKQLPRHFKKLWERFGDDKIEFDVKSNHTFGTQATPFRFDVFTSCRILDNPVYEILKSNVIEEFVDGHLSGISHSTKKKLKLLLNDGDVSTNYYNEVMENLTTSQQTTVLILSGLFRFNILQLVLNKRWRVNYGVNESGPRKMAIPFKAKDVAAEMTEFGHPDVAICLTQLSYYYSGLNEAQLHQVFKILESQQNSSEIYEKWIRSVPRELINETIQTYTGVNLSDPKQRNELVFPLFKYNMHVIDYWLSNIVYPREAKTFESKLMCTAWDLVSDNLTRTVSGFSGTNDTKNILPLPIMQNDLKELEQTNDNVRKILLLPENSGYHALPANVRGLQILIELKKKEIPVLLDSGACMLELNNEQLATQWLKLVDETLFDATVYFNSNDVLMTVDRNGIFTEFDYSVYRNKLDRCLVYLDDVHTRGTDLKFPLGWKACVTLSGEITRDKTVQACMRMRLLGKGHSILFMATFEADIRMREYCGLGNATPTSENVIKFICNNSRRFEEDNTAHWASAAINYTKKLVAHKLSENLQKNEACSLLHMKCKDNEYVTLKDMYGVKESALLTQISKNQFEKMINSCRLNDEILEMVKSVADGVSTKLSTQVPRLERFTQSFEEEQEKELEHELEEQRHVERPPPAKAVTPVFNELLNNIIRSGATSQSFRKIQMTKCVMTLDESLLKKPLYAAHKDDPSPWLNNLYVTRDFMNVVKNDNSEDYLRPVWWIARIFHREGEDIFLLLSSFEADLLLPLFRKSDRAILMSYRPRLSQLHSNLLHDTHLRVSNFNMNPDDLIGLDEEVQISMYSGSMYFKNASEQNAYCSFMGLIPNPRTSEIQKAFEDGFIDPNAFVPVENRQYTAVIAQL</sequence>
<dbReference type="EC" id="3.4.19.12" evidence="2"/>
<dbReference type="InterPro" id="IPR051346">
    <property type="entry name" value="OTU_Deubiquitinase"/>
</dbReference>
<dbReference type="Gene3D" id="3.40.50.300">
    <property type="entry name" value="P-loop containing nucleotide triphosphate hydrolases"/>
    <property type="match status" value="1"/>
</dbReference>
<evidence type="ECO:0000259" key="9">
    <source>
        <dbReference type="Pfam" id="PF12359"/>
    </source>
</evidence>
<feature type="domain" description="DUF3645" evidence="9">
    <location>
        <begin position="2351"/>
        <end position="2378"/>
    </location>
</feature>
<feature type="coiled-coil region" evidence="7">
    <location>
        <begin position="604"/>
        <end position="646"/>
    </location>
</feature>
<keyword evidence="3" id="KW-0645">Protease</keyword>
<evidence type="ECO:0000259" key="8">
    <source>
        <dbReference type="Pfam" id="PF12340"/>
    </source>
</evidence>
<gene>
    <name evidence="11" type="ORF">Bhyg_14413</name>
</gene>
<reference evidence="11" key="1">
    <citation type="submission" date="2022-07" db="EMBL/GenBank/DDBJ databases">
        <authorList>
            <person name="Trinca V."/>
            <person name="Uliana J.V.C."/>
            <person name="Torres T.T."/>
            <person name="Ward R.J."/>
            <person name="Monesi N."/>
        </authorList>
    </citation>
    <scope>NUCLEOTIDE SEQUENCE</scope>
    <source>
        <strain evidence="11">HSMRA1968</strain>
        <tissue evidence="11">Whole embryos</tissue>
    </source>
</reference>
<keyword evidence="7" id="KW-0175">Coiled coil</keyword>
<name>A0A9Q0MT23_9DIPT</name>
<dbReference type="EMBL" id="WJQU01000004">
    <property type="protein sequence ID" value="KAJ6635827.1"/>
    <property type="molecule type" value="Genomic_DNA"/>
</dbReference>
<evidence type="ECO:0000256" key="5">
    <source>
        <dbReference type="ARBA" id="ARBA00022801"/>
    </source>
</evidence>
<keyword evidence="5" id="KW-0378">Hydrolase</keyword>
<dbReference type="GO" id="GO:0006508">
    <property type="term" value="P:proteolysis"/>
    <property type="evidence" value="ECO:0007669"/>
    <property type="project" value="UniProtKB-KW"/>
</dbReference>
<dbReference type="GO" id="GO:0004843">
    <property type="term" value="F:cysteine-type deubiquitinase activity"/>
    <property type="evidence" value="ECO:0007669"/>
    <property type="project" value="UniProtKB-EC"/>
</dbReference>
<evidence type="ECO:0000256" key="4">
    <source>
        <dbReference type="ARBA" id="ARBA00022786"/>
    </source>
</evidence>
<protein>
    <recommendedName>
        <fullName evidence="2">ubiquitinyl hydrolase 1</fullName>
        <ecNumber evidence="2">3.4.19.12</ecNumber>
    </recommendedName>
</protein>
<comment type="catalytic activity">
    <reaction evidence="1">
        <text>Thiol-dependent hydrolysis of ester, thioester, amide, peptide and isopeptide bonds formed by the C-terminal Gly of ubiquitin (a 76-residue protein attached to proteins as an intracellular targeting signal).</text>
        <dbReference type="EC" id="3.4.19.12"/>
    </reaction>
</comment>
<keyword evidence="6" id="KW-0788">Thiol protease</keyword>
<dbReference type="InterPro" id="IPR027417">
    <property type="entry name" value="P-loop_NTPase"/>
</dbReference>
<accession>A0A9Q0MT23</accession>
<evidence type="ECO:0000256" key="6">
    <source>
        <dbReference type="ARBA" id="ARBA00022807"/>
    </source>
</evidence>
<evidence type="ECO:0000313" key="11">
    <source>
        <dbReference type="EMBL" id="KAJ6635827.1"/>
    </source>
</evidence>
<dbReference type="InterPro" id="IPR022099">
    <property type="entry name" value="DUF3638"/>
</dbReference>
<proteinExistence type="predicted"/>
<evidence type="ECO:0000256" key="3">
    <source>
        <dbReference type="ARBA" id="ARBA00022670"/>
    </source>
</evidence>
<dbReference type="Pfam" id="PF12359">
    <property type="entry name" value="DUF3645"/>
    <property type="match status" value="1"/>
</dbReference>
<dbReference type="Pfam" id="PF20255">
    <property type="entry name" value="DUF6606"/>
    <property type="match status" value="1"/>
</dbReference>